<comment type="caution">
    <text evidence="2">The sequence shown here is derived from an EMBL/GenBank/DDBJ whole genome shotgun (WGS) entry which is preliminary data.</text>
</comment>
<proteinExistence type="predicted"/>
<dbReference type="InterPro" id="IPR052228">
    <property type="entry name" value="Sec_Metab_Biosynth_Oxidored"/>
</dbReference>
<evidence type="ECO:0008006" key="4">
    <source>
        <dbReference type="Google" id="ProtNLM"/>
    </source>
</evidence>
<dbReference type="InterPro" id="IPR036291">
    <property type="entry name" value="NAD(P)-bd_dom_sf"/>
</dbReference>
<evidence type="ECO:0000256" key="1">
    <source>
        <dbReference type="ARBA" id="ARBA00023002"/>
    </source>
</evidence>
<dbReference type="PANTHER" id="PTHR47534">
    <property type="entry name" value="YALI0E05731P"/>
    <property type="match status" value="1"/>
</dbReference>
<dbReference type="EMBL" id="ML996082">
    <property type="protein sequence ID" value="KAF2155746.1"/>
    <property type="molecule type" value="Genomic_DNA"/>
</dbReference>
<dbReference type="AlphaFoldDB" id="A0A9P4J621"/>
<sequence>MVSLSSVEAAVSSLVASRPLVAVFVGGTSGIGQNTVRQLAAVHGKTGPGLRAYIVGRNKNAAAETIAICQRECPKGQFIFVEASDLALIQDVDKTCSEIIRLENEAARGDKGQAPHIDMLYISSGQFIWEKRTETREGIDRTMSLIYYSRMRCVVNLLPLLTASTTPAHVVTIFGPGLEADFHGDDLSLREAKNQGIVNMRSHVVHMTTLFGEALVKQHPGKLSFCHSYPGFVFTTLWEGRQLPWWFRAIFRWLAPLWKLLAFTGEENGERMLYMSTPHFPASNSSGKNDLSAELPMGSDGTRGSGAYAVLQKGETMPAAKMDKKYAHLRANGMVRKVFDHTMSAFEEATAGRRFTG</sequence>
<reference evidence="2" key="1">
    <citation type="journal article" date="2020" name="Stud. Mycol.">
        <title>101 Dothideomycetes genomes: a test case for predicting lifestyles and emergence of pathogens.</title>
        <authorList>
            <person name="Haridas S."/>
            <person name="Albert R."/>
            <person name="Binder M."/>
            <person name="Bloem J."/>
            <person name="Labutti K."/>
            <person name="Salamov A."/>
            <person name="Andreopoulos B."/>
            <person name="Baker S."/>
            <person name="Barry K."/>
            <person name="Bills G."/>
            <person name="Bluhm B."/>
            <person name="Cannon C."/>
            <person name="Castanera R."/>
            <person name="Culley D."/>
            <person name="Daum C."/>
            <person name="Ezra D."/>
            <person name="Gonzalez J."/>
            <person name="Henrissat B."/>
            <person name="Kuo A."/>
            <person name="Liang C."/>
            <person name="Lipzen A."/>
            <person name="Lutzoni F."/>
            <person name="Magnuson J."/>
            <person name="Mondo S."/>
            <person name="Nolan M."/>
            <person name="Ohm R."/>
            <person name="Pangilinan J."/>
            <person name="Park H.-J."/>
            <person name="Ramirez L."/>
            <person name="Alfaro M."/>
            <person name="Sun H."/>
            <person name="Tritt A."/>
            <person name="Yoshinaga Y."/>
            <person name="Zwiers L.-H."/>
            <person name="Turgeon B."/>
            <person name="Goodwin S."/>
            <person name="Spatafora J."/>
            <person name="Crous P."/>
            <person name="Grigoriev I."/>
        </authorList>
    </citation>
    <scope>NUCLEOTIDE SEQUENCE</scope>
    <source>
        <strain evidence="2">CBS 260.36</strain>
    </source>
</reference>
<dbReference type="Proteomes" id="UP000799439">
    <property type="component" value="Unassembled WGS sequence"/>
</dbReference>
<keyword evidence="1" id="KW-0560">Oxidoreductase</keyword>
<dbReference type="SUPFAM" id="SSF51735">
    <property type="entry name" value="NAD(P)-binding Rossmann-fold domains"/>
    <property type="match status" value="1"/>
</dbReference>
<gene>
    <name evidence="2" type="ORF">K461DRAFT_310371</name>
</gene>
<dbReference type="PANTHER" id="PTHR47534:SF3">
    <property type="entry name" value="ALCOHOL DEHYDROGENASE-LIKE C-TERMINAL DOMAIN-CONTAINING PROTEIN"/>
    <property type="match status" value="1"/>
</dbReference>
<dbReference type="GO" id="GO:0016491">
    <property type="term" value="F:oxidoreductase activity"/>
    <property type="evidence" value="ECO:0007669"/>
    <property type="project" value="UniProtKB-KW"/>
</dbReference>
<dbReference type="OrthoDB" id="2898509at2759"/>
<name>A0A9P4J621_9PEZI</name>
<accession>A0A9P4J621</accession>
<organism evidence="2 3">
    <name type="scientific">Myriangium duriaei CBS 260.36</name>
    <dbReference type="NCBI Taxonomy" id="1168546"/>
    <lineage>
        <taxon>Eukaryota</taxon>
        <taxon>Fungi</taxon>
        <taxon>Dikarya</taxon>
        <taxon>Ascomycota</taxon>
        <taxon>Pezizomycotina</taxon>
        <taxon>Dothideomycetes</taxon>
        <taxon>Dothideomycetidae</taxon>
        <taxon>Myriangiales</taxon>
        <taxon>Myriangiaceae</taxon>
        <taxon>Myriangium</taxon>
    </lineage>
</organism>
<protein>
    <recommendedName>
        <fullName evidence="4">Ketoreductase (KR) domain-containing protein</fullName>
    </recommendedName>
</protein>
<keyword evidence="3" id="KW-1185">Reference proteome</keyword>
<evidence type="ECO:0000313" key="2">
    <source>
        <dbReference type="EMBL" id="KAF2155746.1"/>
    </source>
</evidence>
<evidence type="ECO:0000313" key="3">
    <source>
        <dbReference type="Proteomes" id="UP000799439"/>
    </source>
</evidence>
<dbReference type="Gene3D" id="3.40.50.720">
    <property type="entry name" value="NAD(P)-binding Rossmann-like Domain"/>
    <property type="match status" value="1"/>
</dbReference>